<accession>A0A2P5CV76</accession>
<evidence type="ECO:0000313" key="2">
    <source>
        <dbReference type="EMBL" id="PON64928.1"/>
    </source>
</evidence>
<organism evidence="2 3">
    <name type="scientific">Parasponia andersonii</name>
    <name type="common">Sponia andersonii</name>
    <dbReference type="NCBI Taxonomy" id="3476"/>
    <lineage>
        <taxon>Eukaryota</taxon>
        <taxon>Viridiplantae</taxon>
        <taxon>Streptophyta</taxon>
        <taxon>Embryophyta</taxon>
        <taxon>Tracheophyta</taxon>
        <taxon>Spermatophyta</taxon>
        <taxon>Magnoliopsida</taxon>
        <taxon>eudicotyledons</taxon>
        <taxon>Gunneridae</taxon>
        <taxon>Pentapetalae</taxon>
        <taxon>rosids</taxon>
        <taxon>fabids</taxon>
        <taxon>Rosales</taxon>
        <taxon>Cannabaceae</taxon>
        <taxon>Parasponia</taxon>
    </lineage>
</organism>
<feature type="non-terminal residue" evidence="2">
    <location>
        <position position="59"/>
    </location>
</feature>
<dbReference type="AlphaFoldDB" id="A0A2P5CV76"/>
<keyword evidence="3" id="KW-1185">Reference proteome</keyword>
<protein>
    <submittedName>
        <fullName evidence="2">Uncharacterized protein</fullName>
    </submittedName>
</protein>
<comment type="caution">
    <text evidence="2">The sequence shown here is derived from an EMBL/GenBank/DDBJ whole genome shotgun (WGS) entry which is preliminary data.</text>
</comment>
<dbReference type="EMBL" id="JXTB01000092">
    <property type="protein sequence ID" value="PON64928.1"/>
    <property type="molecule type" value="Genomic_DNA"/>
</dbReference>
<evidence type="ECO:0000256" key="1">
    <source>
        <dbReference type="SAM" id="MobiDB-lite"/>
    </source>
</evidence>
<feature type="region of interest" description="Disordered" evidence="1">
    <location>
        <begin position="1"/>
        <end position="36"/>
    </location>
</feature>
<name>A0A2P5CV76_PARAD</name>
<proteinExistence type="predicted"/>
<sequence>MASTNRAKIGGEASSSDRHSTPEIGGARRSPEEAHRRWADFRHFGRSERNRGCAEGRVQ</sequence>
<reference evidence="3" key="1">
    <citation type="submission" date="2016-06" db="EMBL/GenBank/DDBJ databases">
        <title>Parallel loss of symbiosis genes in relatives of nitrogen-fixing non-legume Parasponia.</title>
        <authorList>
            <person name="Van Velzen R."/>
            <person name="Holmer R."/>
            <person name="Bu F."/>
            <person name="Rutten L."/>
            <person name="Van Zeijl A."/>
            <person name="Liu W."/>
            <person name="Santuari L."/>
            <person name="Cao Q."/>
            <person name="Sharma T."/>
            <person name="Shen D."/>
            <person name="Roswanjaya Y."/>
            <person name="Wardhani T."/>
            <person name="Kalhor M.S."/>
            <person name="Jansen J."/>
            <person name="Van den Hoogen J."/>
            <person name="Gungor B."/>
            <person name="Hartog M."/>
            <person name="Hontelez J."/>
            <person name="Verver J."/>
            <person name="Yang W.-C."/>
            <person name="Schijlen E."/>
            <person name="Repin R."/>
            <person name="Schilthuizen M."/>
            <person name="Schranz E."/>
            <person name="Heidstra R."/>
            <person name="Miyata K."/>
            <person name="Fedorova E."/>
            <person name="Kohlen W."/>
            <person name="Bisseling T."/>
            <person name="Smit S."/>
            <person name="Geurts R."/>
        </authorList>
    </citation>
    <scope>NUCLEOTIDE SEQUENCE [LARGE SCALE GENOMIC DNA]</scope>
    <source>
        <strain evidence="3">cv. WU1-14</strain>
    </source>
</reference>
<gene>
    <name evidence="2" type="ORF">PanWU01x14_121050</name>
</gene>
<evidence type="ECO:0000313" key="3">
    <source>
        <dbReference type="Proteomes" id="UP000237105"/>
    </source>
</evidence>
<dbReference type="Proteomes" id="UP000237105">
    <property type="component" value="Unassembled WGS sequence"/>
</dbReference>